<dbReference type="Pfam" id="PF00455">
    <property type="entry name" value="DeoRC"/>
    <property type="match status" value="1"/>
</dbReference>
<evidence type="ECO:0000256" key="4">
    <source>
        <dbReference type="ARBA" id="ARBA00023125"/>
    </source>
</evidence>
<dbReference type="PANTHER" id="PTHR30363:SF4">
    <property type="entry name" value="GLYCEROL-3-PHOSPHATE REGULON REPRESSOR"/>
    <property type="match status" value="1"/>
</dbReference>
<dbReference type="SMART" id="SM01134">
    <property type="entry name" value="DeoRC"/>
    <property type="match status" value="1"/>
</dbReference>
<dbReference type="PROSITE" id="PS51000">
    <property type="entry name" value="HTH_DEOR_2"/>
    <property type="match status" value="1"/>
</dbReference>
<dbReference type="Proteomes" id="UP000235649">
    <property type="component" value="Unassembled WGS sequence"/>
</dbReference>
<comment type="function">
    <text evidence="6">Repressor of the lactose catabolism operon. Galactose-6-phosphate is the inducer.</text>
</comment>
<evidence type="ECO:0000313" key="9">
    <source>
        <dbReference type="Proteomes" id="UP000235649"/>
    </source>
</evidence>
<evidence type="ECO:0000313" key="8">
    <source>
        <dbReference type="EMBL" id="PMD67874.1"/>
    </source>
</evidence>
<dbReference type="AlphaFoldDB" id="A0A2N7AR91"/>
<dbReference type="InterPro" id="IPR037171">
    <property type="entry name" value="NagB/RpiA_transferase-like"/>
</dbReference>
<dbReference type="PANTHER" id="PTHR30363">
    <property type="entry name" value="HTH-TYPE TRANSCRIPTIONAL REGULATOR SRLR-RELATED"/>
    <property type="match status" value="1"/>
</dbReference>
<feature type="domain" description="HTH deoR-type" evidence="7">
    <location>
        <begin position="3"/>
        <end position="58"/>
    </location>
</feature>
<protein>
    <recommendedName>
        <fullName evidence="1">Lactose phosphotransferase system repressor</fullName>
    </recommendedName>
</protein>
<evidence type="ECO:0000256" key="6">
    <source>
        <dbReference type="ARBA" id="ARBA00024937"/>
    </source>
</evidence>
<dbReference type="OrthoDB" id="9798651at2"/>
<dbReference type="SUPFAM" id="SSF46785">
    <property type="entry name" value="Winged helix' DNA-binding domain"/>
    <property type="match status" value="1"/>
</dbReference>
<keyword evidence="5" id="KW-0804">Transcription</keyword>
<keyword evidence="2" id="KW-0678">Repressor</keyword>
<dbReference type="Gene3D" id="3.40.50.1360">
    <property type="match status" value="1"/>
</dbReference>
<gene>
    <name evidence="8" type="ORF">CBP76_12300</name>
</gene>
<accession>A0A2N7AR91</accession>
<dbReference type="Pfam" id="PF08220">
    <property type="entry name" value="HTH_DeoR"/>
    <property type="match status" value="1"/>
</dbReference>
<name>A0A2N7AR91_9LACO</name>
<dbReference type="InterPro" id="IPR018356">
    <property type="entry name" value="Tscrpt_reg_HTH_DeoR_CS"/>
</dbReference>
<dbReference type="InterPro" id="IPR036390">
    <property type="entry name" value="WH_DNA-bd_sf"/>
</dbReference>
<keyword evidence="3" id="KW-0805">Transcription regulation</keyword>
<dbReference type="SUPFAM" id="SSF100950">
    <property type="entry name" value="NagB/RpiA/CoA transferase-like"/>
    <property type="match status" value="1"/>
</dbReference>
<evidence type="ECO:0000256" key="1">
    <source>
        <dbReference type="ARBA" id="ARBA00021390"/>
    </source>
</evidence>
<reference evidence="8 9" key="1">
    <citation type="submission" date="2017-05" db="EMBL/GenBank/DDBJ databases">
        <title>Lactobacillus nurukis nov., sp. nov., isolated from nuruk.</title>
        <authorList>
            <person name="Kim S.-J."/>
        </authorList>
    </citation>
    <scope>NUCLEOTIDE SEQUENCE [LARGE SCALE GENOMIC DNA]</scope>
    <source>
        <strain evidence="8 9">SYF10-1a</strain>
    </source>
</reference>
<evidence type="ECO:0000256" key="5">
    <source>
        <dbReference type="ARBA" id="ARBA00023163"/>
    </source>
</evidence>
<dbReference type="EMBL" id="NIPR01000063">
    <property type="protein sequence ID" value="PMD67874.1"/>
    <property type="molecule type" value="Genomic_DNA"/>
</dbReference>
<dbReference type="InterPro" id="IPR001034">
    <property type="entry name" value="DeoR_HTH"/>
</dbReference>
<organism evidence="8 9">
    <name type="scientific">Companilactobacillus nuruki</name>
    <dbReference type="NCBI Taxonomy" id="1993540"/>
    <lineage>
        <taxon>Bacteria</taxon>
        <taxon>Bacillati</taxon>
        <taxon>Bacillota</taxon>
        <taxon>Bacilli</taxon>
        <taxon>Lactobacillales</taxon>
        <taxon>Lactobacillaceae</taxon>
        <taxon>Companilactobacillus</taxon>
    </lineage>
</organism>
<dbReference type="InterPro" id="IPR036388">
    <property type="entry name" value="WH-like_DNA-bd_sf"/>
</dbReference>
<dbReference type="Gene3D" id="1.10.10.10">
    <property type="entry name" value="Winged helix-like DNA-binding domain superfamily/Winged helix DNA-binding domain"/>
    <property type="match status" value="1"/>
</dbReference>
<keyword evidence="9" id="KW-1185">Reference proteome</keyword>
<dbReference type="SMART" id="SM00420">
    <property type="entry name" value="HTH_DEOR"/>
    <property type="match status" value="1"/>
</dbReference>
<dbReference type="RefSeq" id="WP_102197153.1">
    <property type="nucleotide sequence ID" value="NZ_NIPR01000063.1"/>
</dbReference>
<dbReference type="InterPro" id="IPR050313">
    <property type="entry name" value="Carb_Metab_HTH_regulators"/>
</dbReference>
<dbReference type="PROSITE" id="PS00894">
    <property type="entry name" value="HTH_DEOR_1"/>
    <property type="match status" value="1"/>
</dbReference>
<keyword evidence="4" id="KW-0238">DNA-binding</keyword>
<dbReference type="PRINTS" id="PR00037">
    <property type="entry name" value="HTHLACR"/>
</dbReference>
<dbReference type="GO" id="GO:0003677">
    <property type="term" value="F:DNA binding"/>
    <property type="evidence" value="ECO:0007669"/>
    <property type="project" value="UniProtKB-KW"/>
</dbReference>
<dbReference type="GO" id="GO:0003700">
    <property type="term" value="F:DNA-binding transcription factor activity"/>
    <property type="evidence" value="ECO:0007669"/>
    <property type="project" value="InterPro"/>
</dbReference>
<sequence>MIKEERHDKIIEIINTKGYIETEELASMLNVTGMTIRRDISELEKNKKLKRVRGGVESLPENKKEKTTKEKLSLNNKLKLQIADKIDPIIENGQNIFVGAGTTIHALIPQLINKDLHIVTNNLEAFNYFIDNNEDVMLTGGKLHKTTGEFYGEVAIKSFENLLFDYAIGSTNGIYNQNITTANTGEGHIQMEAFKHSKKIVIVADHTKFDESDMYTFITSDKVDYLVTDNEISDEQLKKYSKWYNVI</sequence>
<evidence type="ECO:0000256" key="3">
    <source>
        <dbReference type="ARBA" id="ARBA00023015"/>
    </source>
</evidence>
<proteinExistence type="predicted"/>
<evidence type="ECO:0000256" key="2">
    <source>
        <dbReference type="ARBA" id="ARBA00022491"/>
    </source>
</evidence>
<evidence type="ECO:0000259" key="7">
    <source>
        <dbReference type="PROSITE" id="PS51000"/>
    </source>
</evidence>
<comment type="caution">
    <text evidence="8">The sequence shown here is derived from an EMBL/GenBank/DDBJ whole genome shotgun (WGS) entry which is preliminary data.</text>
</comment>
<dbReference type="InterPro" id="IPR014036">
    <property type="entry name" value="DeoR-like_C"/>
</dbReference>